<reference evidence="4" key="1">
    <citation type="submission" date="2020-12" db="UniProtKB">
        <authorList>
            <consortium name="WormBaseParasite"/>
        </authorList>
    </citation>
    <scope>IDENTIFICATION</scope>
    <source>
        <strain evidence="4">MHco3</strain>
    </source>
</reference>
<evidence type="ECO:0000256" key="1">
    <source>
        <dbReference type="SAM" id="MobiDB-lite"/>
    </source>
</evidence>
<dbReference type="WBParaSite" id="HCON_00161200-00001">
    <property type="protein sequence ID" value="HCON_00161200-00001"/>
    <property type="gene ID" value="HCON_00161200"/>
</dbReference>
<evidence type="ECO:0000313" key="3">
    <source>
        <dbReference type="Proteomes" id="UP000025227"/>
    </source>
</evidence>
<feature type="region of interest" description="Disordered" evidence="1">
    <location>
        <begin position="147"/>
        <end position="167"/>
    </location>
</feature>
<feature type="compositionally biased region" description="Pro residues" evidence="1">
    <location>
        <begin position="55"/>
        <end position="75"/>
    </location>
</feature>
<organism evidence="3 4">
    <name type="scientific">Haemonchus contortus</name>
    <name type="common">Barber pole worm</name>
    <dbReference type="NCBI Taxonomy" id="6289"/>
    <lineage>
        <taxon>Eukaryota</taxon>
        <taxon>Metazoa</taxon>
        <taxon>Ecdysozoa</taxon>
        <taxon>Nematoda</taxon>
        <taxon>Chromadorea</taxon>
        <taxon>Rhabditida</taxon>
        <taxon>Rhabditina</taxon>
        <taxon>Rhabditomorpha</taxon>
        <taxon>Strongyloidea</taxon>
        <taxon>Trichostrongylidae</taxon>
        <taxon>Haemonchus</taxon>
    </lineage>
</organism>
<sequence>MIIHVVLFLLTFAVPLSKCGRGNGNGACNNDVYNNGYTTVSSFVTPPDTYAVMPPSPPAYPAPPPPPPPPPPRPPSYATAYRGPTVYSQVSGSISTLVGPSAPAMPSNGENSFALLDSPGPFRKKNLKAAAKRRVYQNRRFANLQRKAVKRKVKARKAVRSKHALYQ</sequence>
<dbReference type="OMA" id="QNRRFAN"/>
<name>A0A7I4Z1F1_HAECO</name>
<feature type="chain" id="PRO_5029903834" evidence="2">
    <location>
        <begin position="20"/>
        <end position="167"/>
    </location>
</feature>
<protein>
    <submittedName>
        <fullName evidence="4">CCT domain-containing protein</fullName>
    </submittedName>
</protein>
<evidence type="ECO:0000313" key="4">
    <source>
        <dbReference type="WBParaSite" id="HCON_00161200-00001"/>
    </source>
</evidence>
<proteinExistence type="predicted"/>
<evidence type="ECO:0000256" key="2">
    <source>
        <dbReference type="SAM" id="SignalP"/>
    </source>
</evidence>
<keyword evidence="3" id="KW-1185">Reference proteome</keyword>
<dbReference type="AlphaFoldDB" id="A0A7I4Z1F1"/>
<feature type="signal peptide" evidence="2">
    <location>
        <begin position="1"/>
        <end position="19"/>
    </location>
</feature>
<keyword evidence="2" id="KW-0732">Signal</keyword>
<accession>A0A7I4Z1F1</accession>
<dbReference type="Proteomes" id="UP000025227">
    <property type="component" value="Unplaced"/>
</dbReference>
<feature type="region of interest" description="Disordered" evidence="1">
    <location>
        <begin position="55"/>
        <end position="81"/>
    </location>
</feature>